<feature type="compositionally biased region" description="Basic residues" evidence="1">
    <location>
        <begin position="1"/>
        <end position="11"/>
    </location>
</feature>
<evidence type="ECO:0000256" key="1">
    <source>
        <dbReference type="SAM" id="MobiDB-lite"/>
    </source>
</evidence>
<proteinExistence type="predicted"/>
<gene>
    <name evidence="2" type="ORF">CSHISOI_00084</name>
</gene>
<evidence type="ECO:0000313" key="2">
    <source>
        <dbReference type="EMBL" id="TQN75323.1"/>
    </source>
</evidence>
<name>A0A5Q4C7I4_9PEZI</name>
<comment type="caution">
    <text evidence="2">The sequence shown here is derived from an EMBL/GenBank/DDBJ whole genome shotgun (WGS) entry which is preliminary data.</text>
</comment>
<accession>A0A5Q4C7I4</accession>
<feature type="region of interest" description="Disordered" evidence="1">
    <location>
        <begin position="1"/>
        <end position="28"/>
    </location>
</feature>
<keyword evidence="3" id="KW-1185">Reference proteome</keyword>
<dbReference type="AlphaFoldDB" id="A0A5Q4C7I4"/>
<reference evidence="2 3" key="1">
    <citation type="journal article" date="2019" name="Sci. Rep.">
        <title>Colletotrichum shisoi sp. nov., an anthracnose pathogen of Perilla frutescens in Japan: molecular phylogenetic, morphological and genomic evidence.</title>
        <authorList>
            <person name="Gan P."/>
            <person name="Tsushima A."/>
            <person name="Hiroyama R."/>
            <person name="Narusaka M."/>
            <person name="Takano Y."/>
            <person name="Narusaka Y."/>
            <person name="Kawaradani M."/>
            <person name="Damm U."/>
            <person name="Shirasu K."/>
        </authorList>
    </citation>
    <scope>NUCLEOTIDE SEQUENCE [LARGE SCALE GENOMIC DNA]</scope>
    <source>
        <strain evidence="2 3">PG-2018a</strain>
    </source>
</reference>
<evidence type="ECO:0000313" key="3">
    <source>
        <dbReference type="Proteomes" id="UP000326340"/>
    </source>
</evidence>
<dbReference type="EMBL" id="PUHP01000003">
    <property type="protein sequence ID" value="TQN75323.1"/>
    <property type="molecule type" value="Genomic_DNA"/>
</dbReference>
<protein>
    <submittedName>
        <fullName evidence="2">Uncharacterized protein</fullName>
    </submittedName>
</protein>
<sequence>MPGQGHKRWRTAAHLNSRHPADKPRTTLHQTAQCPLNRLDVTDASFRRPSPPACVVSSGTAPLRRLKMAPVAARVACEAGLNRTTGSHRAVWVIEIWMRLKTDAVVRSWFSVILNYLSSSPLPTRFLTLFLTDAYRAWFQAFTTLRDQGLAIGERPMFRGQGTAGARRCTIVPSERTSQLCLIPVPCLGEGGCVPVVNTKKPNCNAFPHKPTSPKSLPTPFSTRTGPSLLSPSVGFETQILLSWHRHDSRFRPRAFRF</sequence>
<dbReference type="Proteomes" id="UP000326340">
    <property type="component" value="Unassembled WGS sequence"/>
</dbReference>
<organism evidence="2 3">
    <name type="scientific">Colletotrichum shisoi</name>
    <dbReference type="NCBI Taxonomy" id="2078593"/>
    <lineage>
        <taxon>Eukaryota</taxon>
        <taxon>Fungi</taxon>
        <taxon>Dikarya</taxon>
        <taxon>Ascomycota</taxon>
        <taxon>Pezizomycotina</taxon>
        <taxon>Sordariomycetes</taxon>
        <taxon>Hypocreomycetidae</taxon>
        <taxon>Glomerellales</taxon>
        <taxon>Glomerellaceae</taxon>
        <taxon>Colletotrichum</taxon>
        <taxon>Colletotrichum destructivum species complex</taxon>
    </lineage>
</organism>